<dbReference type="OrthoDB" id="7210500at2"/>
<dbReference type="Pfam" id="PF03629">
    <property type="entry name" value="SASA"/>
    <property type="match status" value="1"/>
</dbReference>
<proteinExistence type="predicted"/>
<dbReference type="Gene3D" id="3.40.50.1110">
    <property type="entry name" value="SGNH hydrolase"/>
    <property type="match status" value="1"/>
</dbReference>
<evidence type="ECO:0000313" key="4">
    <source>
        <dbReference type="EMBL" id="RAK59965.1"/>
    </source>
</evidence>
<dbReference type="PANTHER" id="PTHR31988">
    <property type="entry name" value="ESTERASE, PUTATIVE (DUF303)-RELATED"/>
    <property type="match status" value="1"/>
</dbReference>
<name>A0A328B086_9CAUL</name>
<feature type="domain" description="Sialate O-acetylesterase" evidence="3">
    <location>
        <begin position="68"/>
        <end position="297"/>
    </location>
</feature>
<evidence type="ECO:0000256" key="1">
    <source>
        <dbReference type="ARBA" id="ARBA00022801"/>
    </source>
</evidence>
<protein>
    <recommendedName>
        <fullName evidence="3">Sialate O-acetylesterase domain-containing protein</fullName>
    </recommendedName>
</protein>
<keyword evidence="1" id="KW-0378">Hydrolase</keyword>
<dbReference type="InterPro" id="IPR052940">
    <property type="entry name" value="Carb_Esterase_6"/>
</dbReference>
<dbReference type="AlphaFoldDB" id="A0A328B086"/>
<sequence>MASLATATSSTPRTPGSPPAGTTSWRARPARAWSSSSMAWRRACIGLLLLAVASAPAVAVAQGRPAYVVVVAGQSNALGYRVAAADLPAALRAPSPNVKIWDGARFVTMVPGRNTGSPKNPASCGPEAAFAYGWRLRHPGETLYIVKYARGSTPLAAGPGPDWNPQSHELFSATQAQIAGAKAALTRSGLNPHVGAVLWMQGEADAADARKAAAYRANLVRLIGAIRAVWAEPASPVVIGLIPLSPPFAREVRRAQTAVDAADPRILSVDASKFPYQADGLHLTAEGQARLGAGMWAALQSVER</sequence>
<dbReference type="GO" id="GO:0016788">
    <property type="term" value="F:hydrolase activity, acting on ester bonds"/>
    <property type="evidence" value="ECO:0007669"/>
    <property type="project" value="UniProtKB-ARBA"/>
</dbReference>
<organism evidence="4 5">
    <name type="scientific">Phenylobacterium hankyongense</name>
    <dbReference type="NCBI Taxonomy" id="1813876"/>
    <lineage>
        <taxon>Bacteria</taxon>
        <taxon>Pseudomonadati</taxon>
        <taxon>Pseudomonadota</taxon>
        <taxon>Alphaproteobacteria</taxon>
        <taxon>Caulobacterales</taxon>
        <taxon>Caulobacteraceae</taxon>
        <taxon>Phenylobacterium</taxon>
    </lineage>
</organism>
<feature type="region of interest" description="Disordered" evidence="2">
    <location>
        <begin position="1"/>
        <end position="28"/>
    </location>
</feature>
<dbReference type="InterPro" id="IPR036514">
    <property type="entry name" value="SGNH_hydro_sf"/>
</dbReference>
<dbReference type="InterPro" id="IPR005181">
    <property type="entry name" value="SASA"/>
</dbReference>
<dbReference type="PANTHER" id="PTHR31988:SF19">
    <property type="entry name" value="9-O-ACETYL-N-ACETYLNEURAMINIC ACID DEACETYLASE-RELATED"/>
    <property type="match status" value="1"/>
</dbReference>
<evidence type="ECO:0000259" key="3">
    <source>
        <dbReference type="Pfam" id="PF03629"/>
    </source>
</evidence>
<dbReference type="Proteomes" id="UP000249842">
    <property type="component" value="Unassembled WGS sequence"/>
</dbReference>
<evidence type="ECO:0000313" key="5">
    <source>
        <dbReference type="Proteomes" id="UP000249842"/>
    </source>
</evidence>
<dbReference type="EMBL" id="QFYP01000001">
    <property type="protein sequence ID" value="RAK59965.1"/>
    <property type="molecule type" value="Genomic_DNA"/>
</dbReference>
<keyword evidence="5" id="KW-1185">Reference proteome</keyword>
<comment type="caution">
    <text evidence="4">The sequence shown here is derived from an EMBL/GenBank/DDBJ whole genome shotgun (WGS) entry which is preliminary data.</text>
</comment>
<reference evidence="5" key="1">
    <citation type="submission" date="2018-05" db="EMBL/GenBank/DDBJ databases">
        <authorList>
            <person name="Li X."/>
        </authorList>
    </citation>
    <scope>NUCLEOTIDE SEQUENCE [LARGE SCALE GENOMIC DNA]</scope>
    <source>
        <strain evidence="5">HKS-05</strain>
    </source>
</reference>
<evidence type="ECO:0000256" key="2">
    <source>
        <dbReference type="SAM" id="MobiDB-lite"/>
    </source>
</evidence>
<accession>A0A328B086</accession>
<gene>
    <name evidence="4" type="ORF">DJ021_09190</name>
</gene>
<dbReference type="SUPFAM" id="SSF52266">
    <property type="entry name" value="SGNH hydrolase"/>
    <property type="match status" value="1"/>
</dbReference>